<dbReference type="InterPro" id="IPR027393">
    <property type="entry name" value="Virus_scaffolding_prot_C"/>
</dbReference>
<proteinExistence type="predicted"/>
<organism evidence="3 4">
    <name type="scientific">Bacillus salipaludis</name>
    <dbReference type="NCBI Taxonomy" id="2547811"/>
    <lineage>
        <taxon>Bacteria</taxon>
        <taxon>Bacillati</taxon>
        <taxon>Bacillota</taxon>
        <taxon>Bacilli</taxon>
        <taxon>Bacillales</taxon>
        <taxon>Bacillaceae</taxon>
        <taxon>Bacillus</taxon>
    </lineage>
</organism>
<protein>
    <submittedName>
        <fullName evidence="3">IDEAL domain-containing protein</fullName>
    </submittedName>
</protein>
<evidence type="ECO:0000313" key="3">
    <source>
        <dbReference type="EMBL" id="TDK65110.1"/>
    </source>
</evidence>
<evidence type="ECO:0000259" key="1">
    <source>
        <dbReference type="SMART" id="SM00914"/>
    </source>
</evidence>
<dbReference type="EMBL" id="SMYO01000001">
    <property type="protein sequence ID" value="TDK65110.1"/>
    <property type="molecule type" value="Genomic_DNA"/>
</dbReference>
<gene>
    <name evidence="3" type="ORF">E2K98_02405</name>
    <name evidence="2" type="ORF">RCG21_09830</name>
</gene>
<name>A0A4R5VZP2_9BACI</name>
<dbReference type="Proteomes" id="UP000295132">
    <property type="component" value="Unassembled WGS sequence"/>
</dbReference>
<dbReference type="SMART" id="SM00914">
    <property type="entry name" value="IDEAL"/>
    <property type="match status" value="1"/>
</dbReference>
<accession>A0A4R5VZP2</accession>
<dbReference type="Gene3D" id="4.10.810.10">
    <property type="entry name" value="Virus Scaffolding Protein, Chain A"/>
    <property type="match status" value="1"/>
</dbReference>
<dbReference type="Proteomes" id="UP001178888">
    <property type="component" value="Unassembled WGS sequence"/>
</dbReference>
<dbReference type="EMBL" id="JAVGVR010000001">
    <property type="protein sequence ID" value="MDQ6596645.1"/>
    <property type="molecule type" value="Genomic_DNA"/>
</dbReference>
<feature type="domain" description="IDEAL" evidence="1">
    <location>
        <begin position="39"/>
        <end position="75"/>
    </location>
</feature>
<keyword evidence="5" id="KW-1185">Reference proteome</keyword>
<reference evidence="2" key="2">
    <citation type="submission" date="2023-08" db="EMBL/GenBank/DDBJ databases">
        <title>Nitrogen cycling bacteria in agricultural field soils.</title>
        <authorList>
            <person name="Jang J."/>
        </authorList>
    </citation>
    <scope>NUCLEOTIDE SEQUENCE</scope>
    <source>
        <strain evidence="2">PS3-36</strain>
    </source>
</reference>
<dbReference type="RefSeq" id="WP_133332690.1">
    <property type="nucleotide sequence ID" value="NZ_JAVGVR010000001.1"/>
</dbReference>
<sequence length="96" mass="11223">MEKKKPYKSTSYSEIMKSLNSSKKTQDVNSNLDMYIQMVLDEAMVTRQITLLEEKINDALTSMDKPLFLELSATYEKLRHQQQSLIEKGRHILNKL</sequence>
<dbReference type="InterPro" id="IPR014957">
    <property type="entry name" value="IDEAL_dom"/>
</dbReference>
<evidence type="ECO:0000313" key="4">
    <source>
        <dbReference type="Proteomes" id="UP000295132"/>
    </source>
</evidence>
<reference evidence="3 4" key="1">
    <citation type="submission" date="2019-03" db="EMBL/GenBank/DDBJ databases">
        <title>Bacillus niacini sp. nov. a Nicotinate-Metabolizing Mesophile Isolated from Soil.</title>
        <authorList>
            <person name="Zhang G."/>
        </authorList>
    </citation>
    <scope>NUCLEOTIDE SEQUENCE [LARGE SCALE GENOMIC DNA]</scope>
    <source>
        <strain evidence="3 4">WN066</strain>
    </source>
</reference>
<evidence type="ECO:0000313" key="5">
    <source>
        <dbReference type="Proteomes" id="UP001178888"/>
    </source>
</evidence>
<dbReference type="AlphaFoldDB" id="A0A4R5VZP2"/>
<evidence type="ECO:0000313" key="2">
    <source>
        <dbReference type="EMBL" id="MDQ6596645.1"/>
    </source>
</evidence>
<comment type="caution">
    <text evidence="3">The sequence shown here is derived from an EMBL/GenBank/DDBJ whole genome shotgun (WGS) entry which is preliminary data.</text>
</comment>
<dbReference type="Pfam" id="PF08858">
    <property type="entry name" value="IDEAL"/>
    <property type="match status" value="1"/>
</dbReference>